<gene>
    <name evidence="4" type="ORF">PAC_06135</name>
</gene>
<keyword evidence="2" id="KW-0040">ANK repeat</keyword>
<dbReference type="PROSITE" id="PS50297">
    <property type="entry name" value="ANK_REP_REGION"/>
    <property type="match status" value="1"/>
</dbReference>
<dbReference type="AlphaFoldDB" id="A0A1L7WTY6"/>
<dbReference type="InterPro" id="IPR054471">
    <property type="entry name" value="GPIID_WHD"/>
</dbReference>
<feature type="repeat" description="ANK" evidence="2">
    <location>
        <begin position="844"/>
        <end position="873"/>
    </location>
</feature>
<dbReference type="EMBL" id="FJOG01000007">
    <property type="protein sequence ID" value="CZR56247.1"/>
    <property type="molecule type" value="Genomic_DNA"/>
</dbReference>
<dbReference type="PROSITE" id="PS50088">
    <property type="entry name" value="ANK_REPEAT"/>
    <property type="match status" value="2"/>
</dbReference>
<feature type="domain" description="NACHT" evidence="3">
    <location>
        <begin position="269"/>
        <end position="421"/>
    </location>
</feature>
<dbReference type="SUPFAM" id="SSF52540">
    <property type="entry name" value="P-loop containing nucleoside triphosphate hydrolases"/>
    <property type="match status" value="1"/>
</dbReference>
<dbReference type="Pfam" id="PF12796">
    <property type="entry name" value="Ank_2"/>
    <property type="match status" value="1"/>
</dbReference>
<dbReference type="InterPro" id="IPR036770">
    <property type="entry name" value="Ankyrin_rpt-contain_sf"/>
</dbReference>
<sequence length="957" mass="107559">MIGRGCAVALPHSAAQPYPTQREPQRRWFPCLESSVHKNCLGSIINRLTRSRLRFRSNPQAVLDHASGAMDGLSAAASIIAVIQISEDVVSLCSQYLKAVKNAKSDIVRLQGELSSLKLVLEGAQKLLEGPSAARLETSRPLLDGLRGCYSQLKDLETKLKGNGKGLRRFVPRALKWPLESKNVESIIQTLNRFRDTLSAGLNIDQTTLLLDNFERVNDEERFKILEWISSIQYRKHHDTVKEARTSDTCEWLLQDERFRKWEDASSSVILWLQGSPGAGKTFLVSRVIDHVQSRLESSSSQEGFAFFYCNRNEEERRKPLSVLRSYTRQLSTAAGHPEEMRKKLQDLWRETTLRGSDLGFEACREQLLESVNLYPRTTLVLDALDECDPGLRDRLIETIELLLSSSESSLRVFISSRPDADIRDRFLSRPNIEIQATDNQEDIKKFVNEEIVKHRRWNKISAQLREDVVKTLLARSEGMFQWAFLQTRQLLELQTEAAVRDRLGKLPVGLKAAYGEIYGKIAARNEHEKVLADRAFMWVMCACEPLKSDELLSAIRLDTKGDITHFSEEVDEGLLLDLCNNLLVLDSQRNVWRFSHLSVTEYFEKNHWDLEQAHCYAAKICLVLLIETYKGPRTGSVHSLGDSHNHESRARDIFDPKHSLQKYSRHHWITHIQTQEEQEADLVLADLLKAFLGSPKESSLQYRQWYLQVKADRDKPLATAFRNVNIEEISPENSAVFAMCRFSFYALLSDWWRNAEIPLPQTNSDGDSLLTLAAAAGCGPICKALIKRGAQVNLQSGKFGSALAAAAVTAAAGGRGGNTETVKYLVEQGADVNLPLQTGGYGSALAAAAVSGNTETVKYLVEQGADVNLPLQTGRYGSALAAAAYWGWKQCVESLIDAGAKVDLRLENGPYSIALYASQADVSQEDRETVWWDGRGEERRKRNKAEVVALLQRKAQ</sequence>
<protein>
    <recommendedName>
        <fullName evidence="3">NACHT domain-containing protein</fullName>
    </recommendedName>
</protein>
<name>A0A1L7WTY6_9HELO</name>
<evidence type="ECO:0000259" key="3">
    <source>
        <dbReference type="PROSITE" id="PS50837"/>
    </source>
</evidence>
<dbReference type="PROSITE" id="PS50837">
    <property type="entry name" value="NACHT"/>
    <property type="match status" value="1"/>
</dbReference>
<dbReference type="OrthoDB" id="7464126at2759"/>
<organism evidence="4 5">
    <name type="scientific">Phialocephala subalpina</name>
    <dbReference type="NCBI Taxonomy" id="576137"/>
    <lineage>
        <taxon>Eukaryota</taxon>
        <taxon>Fungi</taxon>
        <taxon>Dikarya</taxon>
        <taxon>Ascomycota</taxon>
        <taxon>Pezizomycotina</taxon>
        <taxon>Leotiomycetes</taxon>
        <taxon>Helotiales</taxon>
        <taxon>Mollisiaceae</taxon>
        <taxon>Phialocephala</taxon>
        <taxon>Phialocephala fortinii species complex</taxon>
    </lineage>
</organism>
<dbReference type="SUPFAM" id="SSF48403">
    <property type="entry name" value="Ankyrin repeat"/>
    <property type="match status" value="1"/>
</dbReference>
<keyword evidence="5" id="KW-1185">Reference proteome</keyword>
<dbReference type="PANTHER" id="PTHR10039:SF16">
    <property type="entry name" value="GPI INOSITOL-DEACYLASE"/>
    <property type="match status" value="1"/>
</dbReference>
<dbReference type="Pfam" id="PF24883">
    <property type="entry name" value="NPHP3_N"/>
    <property type="match status" value="1"/>
</dbReference>
<dbReference type="Proteomes" id="UP000184330">
    <property type="component" value="Unassembled WGS sequence"/>
</dbReference>
<dbReference type="PANTHER" id="PTHR10039">
    <property type="entry name" value="AMELOGENIN"/>
    <property type="match status" value="1"/>
</dbReference>
<reference evidence="4 5" key="1">
    <citation type="submission" date="2016-03" db="EMBL/GenBank/DDBJ databases">
        <authorList>
            <person name="Ploux O."/>
        </authorList>
    </citation>
    <scope>NUCLEOTIDE SEQUENCE [LARGE SCALE GENOMIC DNA]</scope>
    <source>
        <strain evidence="4 5">UAMH 11012</strain>
    </source>
</reference>
<proteinExistence type="predicted"/>
<dbReference type="STRING" id="576137.A0A1L7WTY6"/>
<dbReference type="InterPro" id="IPR007111">
    <property type="entry name" value="NACHT_NTPase"/>
</dbReference>
<dbReference type="Gene3D" id="3.40.50.300">
    <property type="entry name" value="P-loop containing nucleotide triphosphate hydrolases"/>
    <property type="match status" value="1"/>
</dbReference>
<dbReference type="Gene3D" id="1.25.40.20">
    <property type="entry name" value="Ankyrin repeat-containing domain"/>
    <property type="match status" value="1"/>
</dbReference>
<evidence type="ECO:0000256" key="2">
    <source>
        <dbReference type="PROSITE-ProRule" id="PRU00023"/>
    </source>
</evidence>
<dbReference type="Pfam" id="PF22939">
    <property type="entry name" value="WHD_GPIID"/>
    <property type="match status" value="1"/>
</dbReference>
<dbReference type="InterPro" id="IPR027417">
    <property type="entry name" value="P-loop_NTPase"/>
</dbReference>
<dbReference type="InterPro" id="IPR002110">
    <property type="entry name" value="Ankyrin_rpt"/>
</dbReference>
<keyword evidence="1" id="KW-0677">Repeat</keyword>
<dbReference type="SMART" id="SM00248">
    <property type="entry name" value="ANK"/>
    <property type="match status" value="4"/>
</dbReference>
<feature type="repeat" description="ANK" evidence="2">
    <location>
        <begin position="766"/>
        <end position="798"/>
    </location>
</feature>
<evidence type="ECO:0000256" key="1">
    <source>
        <dbReference type="ARBA" id="ARBA00022737"/>
    </source>
</evidence>
<dbReference type="InterPro" id="IPR056884">
    <property type="entry name" value="NPHP3-like_N"/>
</dbReference>
<evidence type="ECO:0000313" key="4">
    <source>
        <dbReference type="EMBL" id="CZR56247.1"/>
    </source>
</evidence>
<evidence type="ECO:0000313" key="5">
    <source>
        <dbReference type="Proteomes" id="UP000184330"/>
    </source>
</evidence>
<accession>A0A1L7WTY6</accession>